<dbReference type="SUPFAM" id="SSF55785">
    <property type="entry name" value="PYP-like sensor domain (PAS domain)"/>
    <property type="match status" value="1"/>
</dbReference>
<dbReference type="SUPFAM" id="SSF141868">
    <property type="entry name" value="EAL domain-like"/>
    <property type="match status" value="1"/>
</dbReference>
<dbReference type="NCBIfam" id="TIGR00229">
    <property type="entry name" value="sensory_box"/>
    <property type="match status" value="1"/>
</dbReference>
<dbReference type="SMART" id="SM00267">
    <property type="entry name" value="GGDEF"/>
    <property type="match status" value="1"/>
</dbReference>
<dbReference type="InterPro" id="IPR000014">
    <property type="entry name" value="PAS"/>
</dbReference>
<dbReference type="CDD" id="cd01949">
    <property type="entry name" value="GGDEF"/>
    <property type="match status" value="1"/>
</dbReference>
<accession>A0ABQ1QYT1</accession>
<evidence type="ECO:0000313" key="6">
    <source>
        <dbReference type="EMBL" id="GGD49771.1"/>
    </source>
</evidence>
<dbReference type="PROSITE" id="PS50112">
    <property type="entry name" value="PAS"/>
    <property type="match status" value="1"/>
</dbReference>
<proteinExistence type="predicted"/>
<dbReference type="EMBL" id="BMGJ01000001">
    <property type="protein sequence ID" value="GGD49771.1"/>
    <property type="molecule type" value="Genomic_DNA"/>
</dbReference>
<feature type="domain" description="GGDEF" evidence="5">
    <location>
        <begin position="557"/>
        <end position="690"/>
    </location>
</feature>
<evidence type="ECO:0000313" key="7">
    <source>
        <dbReference type="Proteomes" id="UP000614272"/>
    </source>
</evidence>
<feature type="transmembrane region" description="Helical" evidence="1">
    <location>
        <begin position="241"/>
        <end position="260"/>
    </location>
</feature>
<dbReference type="Pfam" id="PF00989">
    <property type="entry name" value="PAS"/>
    <property type="match status" value="1"/>
</dbReference>
<evidence type="ECO:0000259" key="3">
    <source>
        <dbReference type="PROSITE" id="PS50113"/>
    </source>
</evidence>
<feature type="domain" description="PAC" evidence="3">
    <location>
        <begin position="470"/>
        <end position="525"/>
    </location>
</feature>
<dbReference type="CDD" id="cd00130">
    <property type="entry name" value="PAS"/>
    <property type="match status" value="1"/>
</dbReference>
<feature type="domain" description="EAL" evidence="4">
    <location>
        <begin position="701"/>
        <end position="956"/>
    </location>
</feature>
<evidence type="ECO:0008006" key="8">
    <source>
        <dbReference type="Google" id="ProtNLM"/>
    </source>
</evidence>
<gene>
    <name evidence="6" type="ORF">GCM10011357_02100</name>
</gene>
<comment type="caution">
    <text evidence="6">The sequence shown here is derived from an EMBL/GenBank/DDBJ whole genome shotgun (WGS) entry which is preliminary data.</text>
</comment>
<sequence>MWFKAPGKVNALPLILFLVLSLLFALVSLYLESQERQRMASKARVVAHQVSNSIEVFSADRLRALEDLMITWPENYPNVTDWFNARAQTTRHILPGFDDILWLNQHLSIQWSSKHQRSGAPIQKALSELADPLSDPPAKTFISHLHQAGPDSYFALILRPVNPYDLHYGYIVASFDIKATLAVMIGELVGSDFNFQLYDGDQVLMVNGELNSSETVINQPVAFAGRQWQLKLQSNRGSLHIGYVVLAIGLMMSLIISIFVQRQLRSAFKLNQSQQRYKAASEASLDAILVFNAERKKGKICDFILGEANHMAQRIFVTEDKQLQSPRLSEQLMALRASTLLRICIRVYHSGRAHEQYLASGSRLVRAQWLKIQVVKAGDGIAVTVRDITARRLSEQALKDSEEKFRRLVEGLNGHFIYSHDPGGKVNFVSHSVRDILGYSAEYFRHNYQHCVKRGPDNDAQIRQQLAAGKRPEPYVVDYFTAKGEVRQIEYRDSPVFDAQGKLIAVEGIGRDVTADLALQQQVYYQANHDQLTGLYNRYAFDRKLNQVLEQIKQHKASATLCYIDMDQFKLVNDSCGHQAGDELLRQVASLLAGGIGEDDILARVGGDEFCLVFASLSVEQVKPRLAEMLQAIRGFRFTWGDKLFHIGASIGVVEIRADMANSVELIKAADHACYSAKNSGRNRYHVFDASDQQLNYQKNELEWVNAIQKALQHNSFVLFCQPITPFNQVAQGRHYEILVRMQNARGEMLNPGIFIPIAERYGLMNKIDEWVFTNTIDFLEQNPQHLDALGKCAINLSGMTLGNEEFLDKIVSRLRYANIPPEKICFEITETAAVTNLGSASRFIDTLRDMGCRFALDDFGAGMSSFTYLKNMAVDYVKIDGSFVRNMCRDRSDYATVKAIHEIASSMGKLTIAEFVSDQECCQALTALGVDYGQGFALGKPVPLASVVESARSLPSPVYG</sequence>
<dbReference type="RefSeq" id="WP_099033528.1">
    <property type="nucleotide sequence ID" value="NZ_BMGJ01000001.1"/>
</dbReference>
<dbReference type="InterPro" id="IPR029787">
    <property type="entry name" value="Nucleotide_cyclase"/>
</dbReference>
<dbReference type="Pfam" id="PF00990">
    <property type="entry name" value="GGDEF"/>
    <property type="match status" value="1"/>
</dbReference>
<organism evidence="6 7">
    <name type="scientific">Lacimicrobium alkaliphilum</name>
    <dbReference type="NCBI Taxonomy" id="1526571"/>
    <lineage>
        <taxon>Bacteria</taxon>
        <taxon>Pseudomonadati</taxon>
        <taxon>Pseudomonadota</taxon>
        <taxon>Gammaproteobacteria</taxon>
        <taxon>Alteromonadales</taxon>
        <taxon>Alteromonadaceae</taxon>
        <taxon>Lacimicrobium</taxon>
    </lineage>
</organism>
<keyword evidence="7" id="KW-1185">Reference proteome</keyword>
<evidence type="ECO:0000259" key="4">
    <source>
        <dbReference type="PROSITE" id="PS50883"/>
    </source>
</evidence>
<keyword evidence="1" id="KW-0812">Transmembrane</keyword>
<dbReference type="SUPFAM" id="SSF55073">
    <property type="entry name" value="Nucleotide cyclase"/>
    <property type="match status" value="1"/>
</dbReference>
<dbReference type="NCBIfam" id="TIGR00254">
    <property type="entry name" value="GGDEF"/>
    <property type="match status" value="1"/>
</dbReference>
<dbReference type="SMART" id="SM00052">
    <property type="entry name" value="EAL"/>
    <property type="match status" value="1"/>
</dbReference>
<evidence type="ECO:0000259" key="2">
    <source>
        <dbReference type="PROSITE" id="PS50112"/>
    </source>
</evidence>
<dbReference type="InterPro" id="IPR000160">
    <property type="entry name" value="GGDEF_dom"/>
</dbReference>
<dbReference type="InterPro" id="IPR000700">
    <property type="entry name" value="PAS-assoc_C"/>
</dbReference>
<dbReference type="Gene3D" id="3.30.450.20">
    <property type="entry name" value="PAS domain"/>
    <property type="match status" value="2"/>
</dbReference>
<dbReference type="InterPro" id="IPR035919">
    <property type="entry name" value="EAL_sf"/>
</dbReference>
<dbReference type="PROSITE" id="PS50887">
    <property type="entry name" value="GGDEF"/>
    <property type="match status" value="1"/>
</dbReference>
<dbReference type="InterPro" id="IPR035965">
    <property type="entry name" value="PAS-like_dom_sf"/>
</dbReference>
<evidence type="ECO:0000259" key="5">
    <source>
        <dbReference type="PROSITE" id="PS50887"/>
    </source>
</evidence>
<keyword evidence="1" id="KW-0472">Membrane</keyword>
<reference evidence="7" key="1">
    <citation type="journal article" date="2019" name="Int. J. Syst. Evol. Microbiol.">
        <title>The Global Catalogue of Microorganisms (GCM) 10K type strain sequencing project: providing services to taxonomists for standard genome sequencing and annotation.</title>
        <authorList>
            <consortium name="The Broad Institute Genomics Platform"/>
            <consortium name="The Broad Institute Genome Sequencing Center for Infectious Disease"/>
            <person name="Wu L."/>
            <person name="Ma J."/>
        </authorList>
    </citation>
    <scope>NUCLEOTIDE SEQUENCE [LARGE SCALE GENOMIC DNA]</scope>
    <source>
        <strain evidence="7">CGMCC 1.12923</strain>
    </source>
</reference>
<dbReference type="PROSITE" id="PS50883">
    <property type="entry name" value="EAL"/>
    <property type="match status" value="1"/>
</dbReference>
<dbReference type="Proteomes" id="UP000614272">
    <property type="component" value="Unassembled WGS sequence"/>
</dbReference>
<dbReference type="PANTHER" id="PTHR44757">
    <property type="entry name" value="DIGUANYLATE CYCLASE DGCP"/>
    <property type="match status" value="1"/>
</dbReference>
<dbReference type="Pfam" id="PF00563">
    <property type="entry name" value="EAL"/>
    <property type="match status" value="1"/>
</dbReference>
<feature type="transmembrane region" description="Helical" evidence="1">
    <location>
        <begin position="12"/>
        <end position="31"/>
    </location>
</feature>
<dbReference type="InterPro" id="IPR052155">
    <property type="entry name" value="Biofilm_reg_signaling"/>
</dbReference>
<feature type="domain" description="PAS" evidence="2">
    <location>
        <begin position="401"/>
        <end position="442"/>
    </location>
</feature>
<dbReference type="PROSITE" id="PS50113">
    <property type="entry name" value="PAC"/>
    <property type="match status" value="1"/>
</dbReference>
<protein>
    <recommendedName>
        <fullName evidence="8">Diguanylate phosphodiesterase</fullName>
    </recommendedName>
</protein>
<dbReference type="InterPro" id="IPR001633">
    <property type="entry name" value="EAL_dom"/>
</dbReference>
<dbReference type="PANTHER" id="PTHR44757:SF4">
    <property type="entry name" value="DIGUANYLATE CYCLASE DGCE-RELATED"/>
    <property type="match status" value="1"/>
</dbReference>
<evidence type="ECO:0000256" key="1">
    <source>
        <dbReference type="SAM" id="Phobius"/>
    </source>
</evidence>
<keyword evidence="1" id="KW-1133">Transmembrane helix</keyword>
<dbReference type="CDD" id="cd01948">
    <property type="entry name" value="EAL"/>
    <property type="match status" value="1"/>
</dbReference>
<dbReference type="Gene3D" id="3.20.20.450">
    <property type="entry name" value="EAL domain"/>
    <property type="match status" value="1"/>
</dbReference>
<name>A0ABQ1QYT1_9ALTE</name>
<dbReference type="Gene3D" id="3.30.70.270">
    <property type="match status" value="1"/>
</dbReference>
<dbReference type="InterPro" id="IPR013767">
    <property type="entry name" value="PAS_fold"/>
</dbReference>
<dbReference type="InterPro" id="IPR043128">
    <property type="entry name" value="Rev_trsase/Diguanyl_cyclase"/>
</dbReference>